<dbReference type="EMBL" id="SZYD01002294">
    <property type="protein sequence ID" value="KAC9728870.1"/>
    <property type="molecule type" value="Genomic_DNA"/>
</dbReference>
<dbReference type="AlphaFoldDB" id="A0A5N6L9G0"/>
<evidence type="ECO:0000313" key="2">
    <source>
        <dbReference type="Proteomes" id="UP000326396"/>
    </source>
</evidence>
<sequence>MLQELGVKNIVQSSTSLTNSQTLKKKTLKQHCNAGDADYIPDSGDDIQVGRSVASKRVANLRKLCRVFASNITQDVPSTSNATKQSLCETIEGDKSRAKRRMVLIDEDDEIFEGNRLDMEVDDFHNDYEYENMDDTVHTNNRFAAEMIDHENLQQQIKHLDNEKATDYDLSFFFLQQL</sequence>
<comment type="caution">
    <text evidence="1">The sequence shown here is derived from an EMBL/GenBank/DDBJ whole genome shotgun (WGS) entry which is preliminary data.</text>
</comment>
<dbReference type="Proteomes" id="UP000326396">
    <property type="component" value="Unassembled WGS sequence"/>
</dbReference>
<accession>A0A5N6L9G0</accession>
<dbReference type="OrthoDB" id="1913335at2759"/>
<name>A0A5N6L9G0_9ASTR</name>
<keyword evidence="2" id="KW-1185">Reference proteome</keyword>
<gene>
    <name evidence="1" type="ORF">E3N88_45334</name>
</gene>
<proteinExistence type="predicted"/>
<protein>
    <submittedName>
        <fullName evidence="1">Uncharacterized protein</fullName>
    </submittedName>
</protein>
<reference evidence="1 2" key="1">
    <citation type="submission" date="2019-05" db="EMBL/GenBank/DDBJ databases">
        <title>Mikania micrantha, genome provides insights into the molecular mechanism of rapid growth.</title>
        <authorList>
            <person name="Liu B."/>
        </authorList>
    </citation>
    <scope>NUCLEOTIDE SEQUENCE [LARGE SCALE GENOMIC DNA]</scope>
    <source>
        <strain evidence="1">NLD-2019</strain>
        <tissue evidence="1">Leaf</tissue>
    </source>
</reference>
<evidence type="ECO:0000313" key="1">
    <source>
        <dbReference type="EMBL" id="KAC9728870.1"/>
    </source>
</evidence>
<organism evidence="1 2">
    <name type="scientific">Mikania micrantha</name>
    <name type="common">bitter vine</name>
    <dbReference type="NCBI Taxonomy" id="192012"/>
    <lineage>
        <taxon>Eukaryota</taxon>
        <taxon>Viridiplantae</taxon>
        <taxon>Streptophyta</taxon>
        <taxon>Embryophyta</taxon>
        <taxon>Tracheophyta</taxon>
        <taxon>Spermatophyta</taxon>
        <taxon>Magnoliopsida</taxon>
        <taxon>eudicotyledons</taxon>
        <taxon>Gunneridae</taxon>
        <taxon>Pentapetalae</taxon>
        <taxon>asterids</taxon>
        <taxon>campanulids</taxon>
        <taxon>Asterales</taxon>
        <taxon>Asteraceae</taxon>
        <taxon>Asteroideae</taxon>
        <taxon>Heliantheae alliance</taxon>
        <taxon>Eupatorieae</taxon>
        <taxon>Mikania</taxon>
    </lineage>
</organism>